<evidence type="ECO:0000313" key="1">
    <source>
        <dbReference type="Ensembl" id="ENSDLAP00005045862.1"/>
    </source>
</evidence>
<dbReference type="Proteomes" id="UP000694389">
    <property type="component" value="Unassembled WGS sequence"/>
</dbReference>
<reference evidence="1" key="2">
    <citation type="submission" date="2025-09" db="UniProtKB">
        <authorList>
            <consortium name="Ensembl"/>
        </authorList>
    </citation>
    <scope>IDENTIFICATION</scope>
</reference>
<organism evidence="1 2">
    <name type="scientific">Dicentrarchus labrax</name>
    <name type="common">European seabass</name>
    <name type="synonym">Morone labrax</name>
    <dbReference type="NCBI Taxonomy" id="13489"/>
    <lineage>
        <taxon>Eukaryota</taxon>
        <taxon>Metazoa</taxon>
        <taxon>Chordata</taxon>
        <taxon>Craniata</taxon>
        <taxon>Vertebrata</taxon>
        <taxon>Euteleostomi</taxon>
        <taxon>Actinopterygii</taxon>
        <taxon>Neopterygii</taxon>
        <taxon>Teleostei</taxon>
        <taxon>Neoteleostei</taxon>
        <taxon>Acanthomorphata</taxon>
        <taxon>Eupercaria</taxon>
        <taxon>Moronidae</taxon>
        <taxon>Dicentrarchus</taxon>
    </lineage>
</organism>
<evidence type="ECO:0008006" key="3">
    <source>
        <dbReference type="Google" id="ProtNLM"/>
    </source>
</evidence>
<accession>A0A8C4HR70</accession>
<dbReference type="Ensembl" id="ENSDLAT00005048961.2">
    <property type="protein sequence ID" value="ENSDLAP00005045862.1"/>
    <property type="gene ID" value="ENSDLAG00005020328.2"/>
</dbReference>
<keyword evidence="2" id="KW-1185">Reference proteome</keyword>
<dbReference type="AlphaFoldDB" id="A0A8C4HR70"/>
<dbReference type="GeneTree" id="ENSGT00940000176927"/>
<name>A0A8C4HR70_DICLA</name>
<sequence>YLVDLQGLFNISWYIKIMICFQKTLDNKSYGTIYKYHAKTLNGSHTVNFSDYAGKSVLFVNVATY</sequence>
<evidence type="ECO:0000313" key="2">
    <source>
        <dbReference type="Proteomes" id="UP000694389"/>
    </source>
</evidence>
<dbReference type="Gene3D" id="3.40.30.10">
    <property type="entry name" value="Glutaredoxin"/>
    <property type="match status" value="1"/>
</dbReference>
<proteinExistence type="predicted"/>
<reference evidence="1" key="1">
    <citation type="submission" date="2025-08" db="UniProtKB">
        <authorList>
            <consortium name="Ensembl"/>
        </authorList>
    </citation>
    <scope>IDENTIFICATION</scope>
</reference>
<protein>
    <recommendedName>
        <fullName evidence="3">Glutathione peroxidase</fullName>
    </recommendedName>
</protein>